<sequence length="125" mass="14252">MKKINILASSKNSKKLEEGFWFTKDKTIALGNDDSNLDEVYEHLKECIDKSKDLSKFDGECIRVIISANGNYFDEGSESVRFRFNGCGSLGVFHNWECDKHKAFSPLVWKLWSFLHEQIGAAKVA</sequence>
<dbReference type="EMBL" id="AACBVJ010000023">
    <property type="protein sequence ID" value="EAJ9198224.1"/>
    <property type="molecule type" value="Genomic_DNA"/>
</dbReference>
<reference evidence="1 2" key="1">
    <citation type="submission" date="2018-05" db="EMBL/GenBank/DDBJ databases">
        <authorList>
            <consortium name="PulseNet: The National Subtyping Network for Foodborne Disease Surveillance"/>
            <person name="Tarr C.L."/>
            <person name="Trees E."/>
            <person name="Katz L.S."/>
            <person name="Carleton-Romer H.A."/>
            <person name="Stroika S."/>
            <person name="Kucerova Z."/>
            <person name="Roache K.F."/>
            <person name="Sabol A.L."/>
            <person name="Besser J."/>
            <person name="Gerner-Smidt P."/>
        </authorList>
    </citation>
    <scope>NUCLEOTIDE SEQUENCE [LARGE SCALE GENOMIC DNA]</scope>
    <source>
        <strain evidence="1 2">PNUSAC001435</strain>
    </source>
</reference>
<dbReference type="KEGG" id="ccoo:ATE51_02476"/>
<comment type="caution">
    <text evidence="1">The sequence shown here is derived from an EMBL/GenBank/DDBJ whole genome shotgun (WGS) entry which is preliminary data.</text>
</comment>
<organism evidence="1 2">
    <name type="scientific">Campylobacter coli</name>
    <dbReference type="NCBI Taxonomy" id="195"/>
    <lineage>
        <taxon>Bacteria</taxon>
        <taxon>Pseudomonadati</taxon>
        <taxon>Campylobacterota</taxon>
        <taxon>Epsilonproteobacteria</taxon>
        <taxon>Campylobacterales</taxon>
        <taxon>Campylobacteraceae</taxon>
        <taxon>Campylobacter</taxon>
    </lineage>
</organism>
<dbReference type="AlphaFoldDB" id="A0A644S9X3"/>
<accession>A0A644S9X3</accession>
<protein>
    <submittedName>
        <fullName evidence="1">Uncharacterized protein</fullName>
    </submittedName>
</protein>
<evidence type="ECO:0000313" key="1">
    <source>
        <dbReference type="EMBL" id="EAJ9198224.1"/>
    </source>
</evidence>
<evidence type="ECO:0000313" key="2">
    <source>
        <dbReference type="Proteomes" id="UP000382436"/>
    </source>
</evidence>
<dbReference type="RefSeq" id="WP_023890772.1">
    <property type="nucleotide sequence ID" value="NZ_BTFE01000003.1"/>
</dbReference>
<dbReference type="Proteomes" id="UP000382436">
    <property type="component" value="Unassembled WGS sequence"/>
</dbReference>
<proteinExistence type="predicted"/>
<gene>
    <name evidence="1" type="ORF">BZ274_08665</name>
</gene>
<name>A0A644S9X3_CAMCO</name>
<dbReference type="KEGG" id="ccoo:ATE51_02902"/>